<dbReference type="EMBL" id="RJKM01000001">
    <property type="protein sequence ID" value="ROP35787.1"/>
    <property type="molecule type" value="Genomic_DNA"/>
</dbReference>
<dbReference type="RefSeq" id="WP_148088689.1">
    <property type="nucleotide sequence ID" value="NZ_RJKM01000001.1"/>
</dbReference>
<gene>
    <name evidence="2" type="ORF">EDD40_1039</name>
</gene>
<accession>A0A3N1GZW3</accession>
<comment type="caution">
    <text evidence="2">The sequence shown here is derived from an EMBL/GenBank/DDBJ whole genome shotgun (WGS) entry which is preliminary data.</text>
</comment>
<proteinExistence type="predicted"/>
<reference evidence="2 3" key="1">
    <citation type="submission" date="2018-11" db="EMBL/GenBank/DDBJ databases">
        <title>Sequencing the genomes of 1000 actinobacteria strains.</title>
        <authorList>
            <person name="Klenk H.-P."/>
        </authorList>
    </citation>
    <scope>NUCLEOTIDE SEQUENCE [LARGE SCALE GENOMIC DNA]</scope>
    <source>
        <strain evidence="2 3">DSM 44231</strain>
    </source>
</reference>
<evidence type="ECO:0000256" key="1">
    <source>
        <dbReference type="SAM" id="SignalP"/>
    </source>
</evidence>
<feature type="chain" id="PRO_5018248140" description="Secreted protein" evidence="1">
    <location>
        <begin position="31"/>
        <end position="171"/>
    </location>
</feature>
<dbReference type="Proteomes" id="UP000268727">
    <property type="component" value="Unassembled WGS sequence"/>
</dbReference>
<feature type="signal peptide" evidence="1">
    <location>
        <begin position="1"/>
        <end position="30"/>
    </location>
</feature>
<sequence length="171" mass="17887">MPGLRRLLRSTAIGLLLAPLLVVTGHSASAYTGTGRVTVYQTVAYCVQGAATIDHFSGGFSGNIGYANAYLANRGITGACTLTATGNGRTRLDVQVWNGSAWAFCRGSDWKYGPFGWTSGEFGGPYGPQQLLDYGGSVCGPGYYRTVASAEYDTGSGWVGGTVASGYEWVP</sequence>
<evidence type="ECO:0000313" key="2">
    <source>
        <dbReference type="EMBL" id="ROP35787.1"/>
    </source>
</evidence>
<protein>
    <recommendedName>
        <fullName evidence="4">Secreted protein</fullName>
    </recommendedName>
</protein>
<evidence type="ECO:0000313" key="3">
    <source>
        <dbReference type="Proteomes" id="UP000268727"/>
    </source>
</evidence>
<dbReference type="AlphaFoldDB" id="A0A3N1GZW3"/>
<organism evidence="2 3">
    <name type="scientific">Saccharothrix texasensis</name>
    <dbReference type="NCBI Taxonomy" id="103734"/>
    <lineage>
        <taxon>Bacteria</taxon>
        <taxon>Bacillati</taxon>
        <taxon>Actinomycetota</taxon>
        <taxon>Actinomycetes</taxon>
        <taxon>Pseudonocardiales</taxon>
        <taxon>Pseudonocardiaceae</taxon>
        <taxon>Saccharothrix</taxon>
    </lineage>
</organism>
<name>A0A3N1GZW3_9PSEU</name>
<dbReference type="OrthoDB" id="5187457at2"/>
<keyword evidence="1" id="KW-0732">Signal</keyword>
<keyword evidence="3" id="KW-1185">Reference proteome</keyword>
<evidence type="ECO:0008006" key="4">
    <source>
        <dbReference type="Google" id="ProtNLM"/>
    </source>
</evidence>